<protein>
    <submittedName>
        <fullName evidence="1">Uncharacterized protein</fullName>
    </submittedName>
</protein>
<proteinExistence type="predicted"/>
<evidence type="ECO:0000313" key="2">
    <source>
        <dbReference type="Proteomes" id="UP001141336"/>
    </source>
</evidence>
<dbReference type="EMBL" id="JAPTGC010000003">
    <property type="protein sequence ID" value="MCZ0862249.1"/>
    <property type="molecule type" value="Genomic_DNA"/>
</dbReference>
<reference evidence="1" key="1">
    <citation type="submission" date="2022-12" db="EMBL/GenBank/DDBJ databases">
        <title>Isolation and characterisation of novel Methanocorpusculum spp. from native Australian herbivores indicates the genus is ancestrally host-associated.</title>
        <authorList>
            <person name="Volmer J.G."/>
            <person name="Soo R.M."/>
            <person name="Evans P.N."/>
            <person name="Hoedt E.C."/>
            <person name="Astorga Alsina A.L."/>
            <person name="Woodcroft B.J."/>
            <person name="Tyson G.W."/>
            <person name="Hugenholtz P."/>
            <person name="Morrison M."/>
        </authorList>
    </citation>
    <scope>NUCLEOTIDE SEQUENCE</scope>
    <source>
        <strain evidence="1">CW153</strain>
    </source>
</reference>
<keyword evidence="2" id="KW-1185">Reference proteome</keyword>
<organism evidence="1 2">
    <name type="scientific">Methanocorpusculum vombati</name>
    <dbReference type="NCBI Taxonomy" id="3002864"/>
    <lineage>
        <taxon>Archaea</taxon>
        <taxon>Methanobacteriati</taxon>
        <taxon>Methanobacteriota</taxon>
        <taxon>Stenosarchaea group</taxon>
        <taxon>Methanomicrobia</taxon>
        <taxon>Methanomicrobiales</taxon>
        <taxon>Methanocorpusculaceae</taxon>
        <taxon>Methanocorpusculum</taxon>
    </lineage>
</organism>
<comment type="caution">
    <text evidence="1">The sequence shown here is derived from an EMBL/GenBank/DDBJ whole genome shotgun (WGS) entry which is preliminary data.</text>
</comment>
<accession>A0ABT4ILM5</accession>
<dbReference type="Proteomes" id="UP001141336">
    <property type="component" value="Unassembled WGS sequence"/>
</dbReference>
<name>A0ABT4ILM5_9EURY</name>
<dbReference type="RefSeq" id="WP_268922478.1">
    <property type="nucleotide sequence ID" value="NZ_JAPTGC010000003.1"/>
</dbReference>
<evidence type="ECO:0000313" key="1">
    <source>
        <dbReference type="EMBL" id="MCZ0862249.1"/>
    </source>
</evidence>
<gene>
    <name evidence="1" type="ORF">O0S09_03140</name>
</gene>
<sequence>MTTNTTTDEWFRKAMGADDKKIEIPIPDAEPTENSTKPVSSGGVYAALAGKQPLLTYDETPIKNSANHITSGTVYTALQSISESVSTGGYTGTDKPIYVIRIDPTEDDPAACITYAGANENFTPATKTNLNSWGDTFIGQKIKPCTVQNGAINYWLDPENIFNKADGTAATLTGADGDCMVAIPTVYWKSSIRALKWITTTTQQTVIEIAFSEGQFIGSTPFAHRFGDENTIMPYVFVGMFNGYTSGGVLHSWYSTTSKPTVSQTNDAFQAQAAAGGTGYSVETWNTYTLINLIYLAAYANTNAQATIGQGFVASNNTASAAIGLTYRAQPGGGAYGTTSETTCTRLFYMENRWGNVWNFLQGIMQDASNKIRINHVNTRFITQNVATPAFTDADWTTASGQATTSNSYIRTFVGTDPMPFMPAVVGGSSSTYATDNYWWSTGLRTCIVGGVWFVGAKCGVFTVDLDDAPSYSHVYIGARLQILSTGEAASAA</sequence>